<evidence type="ECO:0000313" key="4">
    <source>
        <dbReference type="EMBL" id="MST82982.1"/>
    </source>
</evidence>
<evidence type="ECO:0000259" key="2">
    <source>
        <dbReference type="Pfam" id="PF02829"/>
    </source>
</evidence>
<comment type="caution">
    <text evidence="4">The sequence shown here is derived from an EMBL/GenBank/DDBJ whole genome shotgun (WGS) entry which is preliminary data.</text>
</comment>
<dbReference type="SUPFAM" id="SSF46785">
    <property type="entry name" value="Winged helix' DNA-binding domain"/>
    <property type="match status" value="1"/>
</dbReference>
<keyword evidence="5" id="KW-1185">Reference proteome</keyword>
<evidence type="ECO:0000313" key="5">
    <source>
        <dbReference type="Proteomes" id="UP000466864"/>
    </source>
</evidence>
<organism evidence="4 5">
    <name type="scientific">Bilifractor porci</name>
    <dbReference type="NCBI Taxonomy" id="2606636"/>
    <lineage>
        <taxon>Bacteria</taxon>
        <taxon>Bacillati</taxon>
        <taxon>Bacillota</taxon>
        <taxon>Clostridia</taxon>
        <taxon>Lachnospirales</taxon>
        <taxon>Lachnospiraceae</taxon>
        <taxon>Bilifractor</taxon>
    </lineage>
</organism>
<dbReference type="SUPFAM" id="SSF75500">
    <property type="entry name" value="Putative transcriptional regulator TM1602, C-terminal domain"/>
    <property type="match status" value="1"/>
</dbReference>
<evidence type="ECO:0000256" key="1">
    <source>
        <dbReference type="PIRSR" id="PIRSR037847-1"/>
    </source>
</evidence>
<dbReference type="InterPro" id="IPR026043">
    <property type="entry name" value="NadR"/>
</dbReference>
<accession>A0A7X2PA23</accession>
<dbReference type="RefSeq" id="WP_154458897.1">
    <property type="nucleotide sequence ID" value="NZ_VUMV01000011.1"/>
</dbReference>
<evidence type="ECO:0000259" key="3">
    <source>
        <dbReference type="Pfam" id="PF08279"/>
    </source>
</evidence>
<dbReference type="PIRSF" id="PIRSF037847">
    <property type="entry name" value="NiaR"/>
    <property type="match status" value="1"/>
</dbReference>
<feature type="domain" description="3H" evidence="2">
    <location>
        <begin position="73"/>
        <end position="168"/>
    </location>
</feature>
<reference evidence="4 5" key="1">
    <citation type="submission" date="2019-08" db="EMBL/GenBank/DDBJ databases">
        <title>In-depth cultivation of the pig gut microbiome towards novel bacterial diversity and tailored functional studies.</title>
        <authorList>
            <person name="Wylensek D."/>
            <person name="Hitch T.C.A."/>
            <person name="Clavel T."/>
        </authorList>
    </citation>
    <scope>NUCLEOTIDE SEQUENCE [LARGE SCALE GENOMIC DNA]</scope>
    <source>
        <strain evidence="4 5">Oil+RF-744-WCA-WT-13</strain>
    </source>
</reference>
<dbReference type="Gene3D" id="1.10.10.10">
    <property type="entry name" value="Winged helix-like DNA-binding domain superfamily/Winged helix DNA-binding domain"/>
    <property type="match status" value="1"/>
</dbReference>
<keyword evidence="1" id="KW-0479">Metal-binding</keyword>
<dbReference type="Proteomes" id="UP000466864">
    <property type="component" value="Unassembled WGS sequence"/>
</dbReference>
<dbReference type="InterPro" id="IPR036388">
    <property type="entry name" value="WH-like_DNA-bd_sf"/>
</dbReference>
<dbReference type="PANTHER" id="PTHR40068:SF1">
    <property type="entry name" value="TRANSCRIPTION REPRESSOR NIAR-RELATED"/>
    <property type="match status" value="1"/>
</dbReference>
<dbReference type="Pfam" id="PF02829">
    <property type="entry name" value="3H"/>
    <property type="match status" value="1"/>
</dbReference>
<dbReference type="Pfam" id="PF08279">
    <property type="entry name" value="HTH_11"/>
    <property type="match status" value="1"/>
</dbReference>
<dbReference type="GO" id="GO:0046872">
    <property type="term" value="F:metal ion binding"/>
    <property type="evidence" value="ECO:0007669"/>
    <property type="project" value="UniProtKB-KW"/>
</dbReference>
<name>A0A7X2PA23_9FIRM</name>
<dbReference type="Gene3D" id="3.30.1340.20">
    <property type="entry name" value="3H domain"/>
    <property type="match status" value="1"/>
</dbReference>
<dbReference type="EMBL" id="VUMV01000011">
    <property type="protein sequence ID" value="MST82982.1"/>
    <property type="molecule type" value="Genomic_DNA"/>
</dbReference>
<feature type="binding site" evidence="1">
    <location>
        <position position="76"/>
    </location>
    <ligand>
        <name>Ni(2+)</name>
        <dbReference type="ChEBI" id="CHEBI:49786"/>
    </ligand>
</feature>
<proteinExistence type="predicted"/>
<sequence>MTGKERREAILNMLKKSDRQISGGALARQFSVSRQVIVQDIALLRAEGSPILSAARGYVLSQNGQAAVSRVFKVRHTPEQACEEMNLIVDCGGRIEDVFVYHRVYGIIRAPMHIRSRLDVKHYQTEISGGKSSPLSNITAGYHYHTVTADSAETLDIIQQELAAHGFLAQLQDYEPVDFWSDQKEKAKNE</sequence>
<keyword evidence="1" id="KW-0533">Nickel</keyword>
<dbReference type="InterPro" id="IPR004173">
    <property type="entry name" value="3H_domain"/>
</dbReference>
<dbReference type="InterPro" id="IPR035922">
    <property type="entry name" value="3H_dom_sf"/>
</dbReference>
<gene>
    <name evidence="4" type="ORF">FYJ60_11800</name>
</gene>
<feature type="domain" description="Helix-turn-helix type 11" evidence="3">
    <location>
        <begin position="6"/>
        <end position="58"/>
    </location>
</feature>
<feature type="binding site" evidence="1">
    <location>
        <position position="145"/>
    </location>
    <ligand>
        <name>Ni(2+)</name>
        <dbReference type="ChEBI" id="CHEBI:49786"/>
    </ligand>
</feature>
<dbReference type="AlphaFoldDB" id="A0A7X2PA23"/>
<protein>
    <submittedName>
        <fullName evidence="4">Transcription repressor NadR</fullName>
    </submittedName>
</protein>
<feature type="binding site" evidence="1">
    <location>
        <position position="143"/>
    </location>
    <ligand>
        <name>Ni(2+)</name>
        <dbReference type="ChEBI" id="CHEBI:49786"/>
    </ligand>
</feature>
<dbReference type="InterPro" id="IPR013196">
    <property type="entry name" value="HTH_11"/>
</dbReference>
<dbReference type="InterPro" id="IPR036390">
    <property type="entry name" value="WH_DNA-bd_sf"/>
</dbReference>
<feature type="binding site" evidence="1">
    <location>
        <position position="84"/>
    </location>
    <ligand>
        <name>Ni(2+)</name>
        <dbReference type="ChEBI" id="CHEBI:49786"/>
    </ligand>
</feature>
<dbReference type="PANTHER" id="PTHR40068">
    <property type="entry name" value="TRANSCRIPTION REPRESSOR NIAR-RELATED"/>
    <property type="match status" value="1"/>
</dbReference>